<dbReference type="Gene3D" id="3.10.450.50">
    <property type="match status" value="1"/>
</dbReference>
<proteinExistence type="predicted"/>
<gene>
    <name evidence="2" type="ORF">WH87_07330</name>
</gene>
<dbReference type="Proteomes" id="UP000033411">
    <property type="component" value="Unassembled WGS sequence"/>
</dbReference>
<reference evidence="2 3" key="1">
    <citation type="submission" date="2015-03" db="EMBL/GenBank/DDBJ databases">
        <authorList>
            <person name="Lepp D."/>
            <person name="Hassan Y.I."/>
            <person name="Li X.-Z."/>
            <person name="Zhou T."/>
        </authorList>
    </citation>
    <scope>NUCLEOTIDE SEQUENCE [LARGE SCALE GENOMIC DNA]</scope>
    <source>
        <strain evidence="2 3">E84</strain>
    </source>
</reference>
<dbReference type="OrthoDB" id="9799296at2"/>
<protein>
    <recommendedName>
        <fullName evidence="1">SnoaL-like domain-containing protein</fullName>
    </recommendedName>
</protein>
<sequence length="115" mass="12785">MTPLECAELQFEAYNKRDLPLFLSAFAEDVSSFRLPDMVPLLQGKAAYGKFYAENRFNHEGLRAELVNRIVLGNTVIDHELIHGLGDIPVEVAIMLVVEDGLIARVFSIPAKTPS</sequence>
<name>A0A0F5QDE3_9HYPH</name>
<dbReference type="STRING" id="1293439.WH87_07330"/>
<dbReference type="Pfam" id="PF12680">
    <property type="entry name" value="SnoaL_2"/>
    <property type="match status" value="1"/>
</dbReference>
<dbReference type="PIRSF" id="PIRSF030561">
    <property type="entry name" value="UCP030561"/>
    <property type="match status" value="1"/>
</dbReference>
<evidence type="ECO:0000313" key="2">
    <source>
        <dbReference type="EMBL" id="KKC38728.1"/>
    </source>
</evidence>
<evidence type="ECO:0000313" key="3">
    <source>
        <dbReference type="Proteomes" id="UP000033411"/>
    </source>
</evidence>
<feature type="domain" description="SnoaL-like" evidence="1">
    <location>
        <begin position="11"/>
        <end position="106"/>
    </location>
</feature>
<dbReference type="PATRIC" id="fig|1293439.3.peg.1037"/>
<accession>A0A0F5QDE3</accession>
<organism evidence="2 3">
    <name type="scientific">Devosia epidermidihirudinis</name>
    <dbReference type="NCBI Taxonomy" id="1293439"/>
    <lineage>
        <taxon>Bacteria</taxon>
        <taxon>Pseudomonadati</taxon>
        <taxon>Pseudomonadota</taxon>
        <taxon>Alphaproteobacteria</taxon>
        <taxon>Hyphomicrobiales</taxon>
        <taxon>Devosiaceae</taxon>
        <taxon>Devosia</taxon>
    </lineage>
</organism>
<comment type="caution">
    <text evidence="2">The sequence shown here is derived from an EMBL/GenBank/DDBJ whole genome shotgun (WGS) entry which is preliminary data.</text>
</comment>
<dbReference type="AlphaFoldDB" id="A0A0F5QDE3"/>
<dbReference type="InterPro" id="IPR032710">
    <property type="entry name" value="NTF2-like_dom_sf"/>
</dbReference>
<dbReference type="SUPFAM" id="SSF54427">
    <property type="entry name" value="NTF2-like"/>
    <property type="match status" value="1"/>
</dbReference>
<dbReference type="EMBL" id="LANJ01000012">
    <property type="protein sequence ID" value="KKC38728.1"/>
    <property type="molecule type" value="Genomic_DNA"/>
</dbReference>
<evidence type="ECO:0000259" key="1">
    <source>
        <dbReference type="Pfam" id="PF12680"/>
    </source>
</evidence>
<keyword evidence="3" id="KW-1185">Reference proteome</keyword>
<dbReference type="InterPro" id="IPR008317">
    <property type="entry name" value="UCP030561"/>
</dbReference>
<dbReference type="InterPro" id="IPR037401">
    <property type="entry name" value="SnoaL-like"/>
</dbReference>